<evidence type="ECO:0000313" key="2">
    <source>
        <dbReference type="EMBL" id="KAJ3613140.1"/>
    </source>
</evidence>
<name>A0A9Q0ETK1_9TELE</name>
<dbReference type="PROSITE" id="PS51340">
    <property type="entry name" value="MOSC"/>
    <property type="match status" value="1"/>
</dbReference>
<dbReference type="GO" id="GO:0030170">
    <property type="term" value="F:pyridoxal phosphate binding"/>
    <property type="evidence" value="ECO:0007669"/>
    <property type="project" value="InterPro"/>
</dbReference>
<sequence length="121" mass="13891">MVVKHGRHVSLEPGGRRQWERFTFQGNKGDLFSLHFDREKLLFALARRRSPADVFLCMSTTIDPDTGVINRKEPLETLKGYRQCKPSERSIYKAAPLFGQLFLVKKTGKLQVGDVVYKISH</sequence>
<reference evidence="2" key="1">
    <citation type="submission" date="2022-07" db="EMBL/GenBank/DDBJ databases">
        <title>Chromosome-level genome of Muraenolepis orangiensis.</title>
        <authorList>
            <person name="Kim J."/>
        </authorList>
    </citation>
    <scope>NUCLEOTIDE SEQUENCE</scope>
    <source>
        <strain evidence="2">KU_S4_2022</strain>
        <tissue evidence="2">Muscle</tissue>
    </source>
</reference>
<proteinExistence type="predicted"/>
<organism evidence="2 3">
    <name type="scientific">Muraenolepis orangiensis</name>
    <name type="common">Patagonian moray cod</name>
    <dbReference type="NCBI Taxonomy" id="630683"/>
    <lineage>
        <taxon>Eukaryota</taxon>
        <taxon>Metazoa</taxon>
        <taxon>Chordata</taxon>
        <taxon>Craniata</taxon>
        <taxon>Vertebrata</taxon>
        <taxon>Euteleostomi</taxon>
        <taxon>Actinopterygii</taxon>
        <taxon>Neopterygii</taxon>
        <taxon>Teleostei</taxon>
        <taxon>Neoteleostei</taxon>
        <taxon>Acanthomorphata</taxon>
        <taxon>Zeiogadaria</taxon>
        <taxon>Gadariae</taxon>
        <taxon>Gadiformes</taxon>
        <taxon>Muraenolepidoidei</taxon>
        <taxon>Muraenolepididae</taxon>
        <taxon>Muraenolepis</taxon>
    </lineage>
</organism>
<evidence type="ECO:0000259" key="1">
    <source>
        <dbReference type="PROSITE" id="PS51340"/>
    </source>
</evidence>
<feature type="domain" description="MOSC" evidence="1">
    <location>
        <begin position="1"/>
        <end position="119"/>
    </location>
</feature>
<protein>
    <recommendedName>
        <fullName evidence="1">MOSC domain-containing protein</fullName>
    </recommendedName>
</protein>
<keyword evidence="3" id="KW-1185">Reference proteome</keyword>
<dbReference type="GO" id="GO:0003824">
    <property type="term" value="F:catalytic activity"/>
    <property type="evidence" value="ECO:0007669"/>
    <property type="project" value="InterPro"/>
</dbReference>
<dbReference type="InterPro" id="IPR005302">
    <property type="entry name" value="MoCF_Sase_C"/>
</dbReference>
<dbReference type="GO" id="GO:0030151">
    <property type="term" value="F:molybdenum ion binding"/>
    <property type="evidence" value="ECO:0007669"/>
    <property type="project" value="InterPro"/>
</dbReference>
<gene>
    <name evidence="2" type="ORF">NHX12_019392</name>
</gene>
<comment type="caution">
    <text evidence="2">The sequence shown here is derived from an EMBL/GenBank/DDBJ whole genome shotgun (WGS) entry which is preliminary data.</text>
</comment>
<accession>A0A9Q0ETK1</accession>
<evidence type="ECO:0000313" key="3">
    <source>
        <dbReference type="Proteomes" id="UP001148018"/>
    </source>
</evidence>
<dbReference type="OrthoDB" id="17255at2759"/>
<dbReference type="Proteomes" id="UP001148018">
    <property type="component" value="Unassembled WGS sequence"/>
</dbReference>
<dbReference type="AlphaFoldDB" id="A0A9Q0ETK1"/>
<dbReference type="EMBL" id="JANIIK010000035">
    <property type="protein sequence ID" value="KAJ3613140.1"/>
    <property type="molecule type" value="Genomic_DNA"/>
</dbReference>